<comment type="caution">
    <text evidence="3">The sequence shown here is derived from an EMBL/GenBank/DDBJ whole genome shotgun (WGS) entry which is preliminary data.</text>
</comment>
<dbReference type="RefSeq" id="WP_244453147.1">
    <property type="nucleotide sequence ID" value="NZ_JAALLH010000001.1"/>
</dbReference>
<organism evidence="3 4">
    <name type="scientific">Streptomyces malaysiensis</name>
    <dbReference type="NCBI Taxonomy" id="92644"/>
    <lineage>
        <taxon>Bacteria</taxon>
        <taxon>Bacillati</taxon>
        <taxon>Actinomycetota</taxon>
        <taxon>Actinomycetes</taxon>
        <taxon>Kitasatosporales</taxon>
        <taxon>Streptomycetaceae</taxon>
        <taxon>Streptomyces</taxon>
        <taxon>Streptomyces violaceusniger group</taxon>
    </lineage>
</organism>
<gene>
    <name evidence="3" type="ORF">SMALB_5152</name>
</gene>
<evidence type="ECO:0000259" key="2">
    <source>
        <dbReference type="Pfam" id="PF13581"/>
    </source>
</evidence>
<evidence type="ECO:0000256" key="1">
    <source>
        <dbReference type="ARBA" id="ARBA00022527"/>
    </source>
</evidence>
<name>A0A7X5X5U9_STRMQ</name>
<reference evidence="3 4" key="1">
    <citation type="submission" date="2020-02" db="EMBL/GenBank/DDBJ databases">
        <title>Streptomyces malaysiensis DSM14702 (JHCC583434, PFL_A843) Genome sequencing and assembly.</title>
        <authorList>
            <person name="Samborskyy M."/>
        </authorList>
    </citation>
    <scope>NUCLEOTIDE SEQUENCE [LARGE SCALE GENOMIC DNA]</scope>
    <source>
        <strain evidence="3 4">DSM 14702</strain>
    </source>
</reference>
<dbReference type="GO" id="GO:0004674">
    <property type="term" value="F:protein serine/threonine kinase activity"/>
    <property type="evidence" value="ECO:0007669"/>
    <property type="project" value="UniProtKB-KW"/>
</dbReference>
<dbReference type="Proteomes" id="UP000536624">
    <property type="component" value="Unassembled WGS sequence"/>
</dbReference>
<evidence type="ECO:0000313" key="3">
    <source>
        <dbReference type="EMBL" id="NIY67108.1"/>
    </source>
</evidence>
<dbReference type="EMBL" id="JAALLH010000001">
    <property type="protein sequence ID" value="NIY67108.1"/>
    <property type="molecule type" value="Genomic_DNA"/>
</dbReference>
<dbReference type="InterPro" id="IPR003594">
    <property type="entry name" value="HATPase_dom"/>
</dbReference>
<dbReference type="PANTHER" id="PTHR35526">
    <property type="entry name" value="ANTI-SIGMA-F FACTOR RSBW-RELATED"/>
    <property type="match status" value="1"/>
</dbReference>
<dbReference type="CDD" id="cd16936">
    <property type="entry name" value="HATPase_RsbW-like"/>
    <property type="match status" value="1"/>
</dbReference>
<protein>
    <submittedName>
        <fullName evidence="3">ATP-binding protein</fullName>
    </submittedName>
</protein>
<feature type="domain" description="Histidine kinase/HSP90-like ATPase" evidence="2">
    <location>
        <begin position="44"/>
        <end position="161"/>
    </location>
</feature>
<keyword evidence="1" id="KW-0808">Transferase</keyword>
<dbReference type="PANTHER" id="PTHR35526:SF3">
    <property type="entry name" value="ANTI-SIGMA-F FACTOR RSBW"/>
    <property type="match status" value="1"/>
</dbReference>
<proteinExistence type="predicted"/>
<accession>A0A7X5X5U9</accession>
<dbReference type="InterPro" id="IPR036890">
    <property type="entry name" value="HATPase_C_sf"/>
</dbReference>
<evidence type="ECO:0000313" key="4">
    <source>
        <dbReference type="Proteomes" id="UP000536624"/>
    </source>
</evidence>
<dbReference type="AlphaFoldDB" id="A0A7X5X5U9"/>
<keyword evidence="1" id="KW-0418">Kinase</keyword>
<dbReference type="Pfam" id="PF13581">
    <property type="entry name" value="HATPase_c_2"/>
    <property type="match status" value="1"/>
</dbReference>
<dbReference type="SUPFAM" id="SSF55874">
    <property type="entry name" value="ATPase domain of HSP90 chaperone/DNA topoisomerase II/histidine kinase"/>
    <property type="match status" value="1"/>
</dbReference>
<keyword evidence="3" id="KW-0067">ATP-binding</keyword>
<dbReference type="Gene3D" id="3.30.565.10">
    <property type="entry name" value="Histidine kinase-like ATPase, C-terminal domain"/>
    <property type="match status" value="1"/>
</dbReference>
<dbReference type="GO" id="GO:0005524">
    <property type="term" value="F:ATP binding"/>
    <property type="evidence" value="ECO:0007669"/>
    <property type="project" value="UniProtKB-KW"/>
</dbReference>
<keyword evidence="3" id="KW-0547">Nucleotide-binding</keyword>
<dbReference type="InterPro" id="IPR050267">
    <property type="entry name" value="Anti-sigma-factor_SerPK"/>
</dbReference>
<keyword evidence="1" id="KW-0723">Serine/threonine-protein kinase</keyword>
<sequence length="173" mass="19683">MTCFSDTRCDELALWNHPRRGDAMLPMTNDNQKQTMAQRWAMQFTSTPRCVRLVRSLVNKTLLSWGYGREDIDRTVLICSELAANAVRHGHRHGHRFEVRLSGEGATCLVEVSDPLSRRLPRLLETSDEDEHGRGLRLVSALAKEMGHRARNPIGKTVWARLSLVPPEEETRA</sequence>